<dbReference type="Pfam" id="PF20431">
    <property type="entry name" value="E_motif"/>
    <property type="match status" value="1"/>
</dbReference>
<reference evidence="4" key="2">
    <citation type="submission" date="2018-02" db="EMBL/GenBank/DDBJ databases">
        <authorList>
            <person name="Li H.Q."/>
            <person name="Lu S.F."/>
        </authorList>
    </citation>
    <scope>NUCLEOTIDE SEQUENCE</scope>
</reference>
<sequence>MLTTPNFKNLDLAVRYLSQKFHLRANNSSPELFKLQQIHSLLIVSGFSDESSLVSTLLLHCISLPSFPRAYALSIFNQIRRRNVYTYNALIRAFTSDQNTAILIYAKMRREGVFPNKHTFPLLLKSKTHIPFQIFAHSIKFGFGSDHFLCNTLLSVCANGGLIECACKVFDEMPYRDAVVYTALMDGYVRTGGAGKALELFLQMRSSGVEADEVAVVSALSAAGMLGRVWLGRWIHGFYVEPGRVVRDVYVSTAIVNMYLKCGCCEDAMRAFLDMPHRNSVSWNALLSGLLQLGKFKDVLLLFDAMLLEKVEPSEATLATALTACAHLGSLDKGTWLDNYIGKRKLELSSVLGTALIDMYAKCGCVKEAFRVFEMVRAKGVYPWTAMIHGVAMNGDGVGALSLFAKMLSSGVKPNEVTLIAVLSGCAHGGLVREGREVFAAMERCYGVRPGVDHYGCMVDLLGRAGRLREAVELMEGMPVPVAESGGVWGALLGACVIHGDLEVGRCVGNRVIEMQPHRSGRYSVLANLYAKCGDREAAAGVRKRMKEGGVEKSRGCSWIESNGEVHEFVAFDTSHVAAQAVYNTLDMLAAHLCGEDQLVLSPLCKNASNIFSYSKLN</sequence>
<dbReference type="InterPro" id="IPR046848">
    <property type="entry name" value="E_motif"/>
</dbReference>
<evidence type="ECO:0000313" key="4">
    <source>
        <dbReference type="EMBL" id="AYM00765.1"/>
    </source>
</evidence>
<feature type="repeat" description="PPR" evidence="3">
    <location>
        <begin position="177"/>
        <end position="211"/>
    </location>
</feature>
<evidence type="ECO:0000256" key="2">
    <source>
        <dbReference type="ARBA" id="ARBA00022737"/>
    </source>
</evidence>
<dbReference type="PROSITE" id="PS51375">
    <property type="entry name" value="PPR"/>
    <property type="match status" value="3"/>
</dbReference>
<dbReference type="Pfam" id="PF01535">
    <property type="entry name" value="PPR"/>
    <property type="match status" value="5"/>
</dbReference>
<dbReference type="Pfam" id="PF13812">
    <property type="entry name" value="PPR_3"/>
    <property type="match status" value="1"/>
</dbReference>
<dbReference type="PANTHER" id="PTHR47926">
    <property type="entry name" value="PENTATRICOPEPTIDE REPEAT-CONTAINING PROTEIN"/>
    <property type="match status" value="1"/>
</dbReference>
<organism evidence="4">
    <name type="scientific">Salvia miltiorrhiza</name>
    <name type="common">Chinese sage</name>
    <dbReference type="NCBI Taxonomy" id="226208"/>
    <lineage>
        <taxon>Eukaryota</taxon>
        <taxon>Viridiplantae</taxon>
        <taxon>Streptophyta</taxon>
        <taxon>Embryophyta</taxon>
        <taxon>Tracheophyta</taxon>
        <taxon>Spermatophyta</taxon>
        <taxon>Magnoliopsida</taxon>
        <taxon>eudicotyledons</taxon>
        <taxon>Gunneridae</taxon>
        <taxon>Pentapetalae</taxon>
        <taxon>asterids</taxon>
        <taxon>lamiids</taxon>
        <taxon>Lamiales</taxon>
        <taxon>Lamiaceae</taxon>
        <taxon>Nepetoideae</taxon>
        <taxon>Mentheae</taxon>
        <taxon>Salviinae</taxon>
        <taxon>Salvia</taxon>
        <taxon>Salvia incertae sedis</taxon>
    </lineage>
</organism>
<protein>
    <submittedName>
        <fullName evidence="4">Pentatricopeptide repeat protein</fullName>
    </submittedName>
</protein>
<dbReference type="PANTHER" id="PTHR47926:SF463">
    <property type="entry name" value="PENTATRICOPEPTIDE REPEAT-CONTAINING PROTEIN"/>
    <property type="match status" value="1"/>
</dbReference>
<comment type="similarity">
    <text evidence="1">Belongs to the PPR family. PCMP-H subfamily.</text>
</comment>
<feature type="repeat" description="PPR" evidence="3">
    <location>
        <begin position="349"/>
        <end position="383"/>
    </location>
</feature>
<dbReference type="Pfam" id="PF13041">
    <property type="entry name" value="PPR_2"/>
    <property type="match status" value="2"/>
</dbReference>
<dbReference type="InterPro" id="IPR011990">
    <property type="entry name" value="TPR-like_helical_dom_sf"/>
</dbReference>
<dbReference type="InterPro" id="IPR046960">
    <property type="entry name" value="PPR_At4g14850-like_plant"/>
</dbReference>
<proteinExistence type="evidence at transcript level"/>
<evidence type="ECO:0000256" key="1">
    <source>
        <dbReference type="ARBA" id="ARBA00006643"/>
    </source>
</evidence>
<dbReference type="NCBIfam" id="TIGR00756">
    <property type="entry name" value="PPR"/>
    <property type="match status" value="5"/>
</dbReference>
<dbReference type="GO" id="GO:0003729">
    <property type="term" value="F:mRNA binding"/>
    <property type="evidence" value="ECO:0007669"/>
    <property type="project" value="UniProtKB-ARBA"/>
</dbReference>
<keyword evidence="2" id="KW-0677">Repeat</keyword>
<dbReference type="GO" id="GO:0009451">
    <property type="term" value="P:RNA modification"/>
    <property type="evidence" value="ECO:0007669"/>
    <property type="project" value="InterPro"/>
</dbReference>
<reference evidence="4" key="1">
    <citation type="journal article" date="2018" name="Molecules">
        <title>The Pentatricopeptide Repeat Gene Family in Salvia miltiorrhiza: Genome-Wide Characterization and Expression Analysis.</title>
        <authorList>
            <person name="Li H."/>
            <person name="Li C."/>
            <person name="Deng Y."/>
            <person name="Jiang X."/>
            <person name="Lu S."/>
        </authorList>
    </citation>
    <scope>NUCLEOTIDE SEQUENCE</scope>
</reference>
<dbReference type="Gene3D" id="1.25.40.10">
    <property type="entry name" value="Tetratricopeptide repeat domain"/>
    <property type="match status" value="4"/>
</dbReference>
<dbReference type="EMBL" id="MH004765">
    <property type="protein sequence ID" value="AYM00765.1"/>
    <property type="molecule type" value="mRNA"/>
</dbReference>
<dbReference type="InterPro" id="IPR002885">
    <property type="entry name" value="PPR_rpt"/>
</dbReference>
<evidence type="ECO:0000256" key="3">
    <source>
        <dbReference type="PROSITE-ProRule" id="PRU00708"/>
    </source>
</evidence>
<accession>A0A678WDC9</accession>
<dbReference type="FunFam" id="1.25.40.10:FF:000031">
    <property type="entry name" value="Pentatricopeptide repeat-containing protein mitochondrial"/>
    <property type="match status" value="1"/>
</dbReference>
<dbReference type="FunFam" id="1.25.40.10:FF:000690">
    <property type="entry name" value="Pentatricopeptide repeat-containing protein"/>
    <property type="match status" value="1"/>
</dbReference>
<feature type="repeat" description="PPR" evidence="3">
    <location>
        <begin position="279"/>
        <end position="313"/>
    </location>
</feature>
<dbReference type="AlphaFoldDB" id="A0A678WDC9"/>
<name>A0A678WDC9_SALMI</name>